<dbReference type="EMBL" id="CP110421">
    <property type="protein sequence ID" value="WAQ80676.1"/>
    <property type="molecule type" value="Genomic_DNA"/>
</dbReference>
<evidence type="ECO:0000256" key="2">
    <source>
        <dbReference type="SAM" id="MobiDB-lite"/>
    </source>
</evidence>
<accession>A0ABY7C674</accession>
<feature type="region of interest" description="Disordered" evidence="2">
    <location>
        <begin position="1"/>
        <end position="54"/>
    </location>
</feature>
<gene>
    <name evidence="3" type="ORF">PtA15_1A14</name>
</gene>
<protein>
    <submittedName>
        <fullName evidence="3">Uncharacterized protein</fullName>
    </submittedName>
</protein>
<dbReference type="RefSeq" id="XP_053016231.1">
    <property type="nucleotide sequence ID" value="XM_053165146.1"/>
</dbReference>
<feature type="coiled-coil region" evidence="1">
    <location>
        <begin position="91"/>
        <end position="136"/>
    </location>
</feature>
<feature type="compositionally biased region" description="Basic residues" evidence="2">
    <location>
        <begin position="12"/>
        <end position="21"/>
    </location>
</feature>
<evidence type="ECO:0000256" key="1">
    <source>
        <dbReference type="SAM" id="Coils"/>
    </source>
</evidence>
<organism evidence="3 4">
    <name type="scientific">Puccinia triticina</name>
    <dbReference type="NCBI Taxonomy" id="208348"/>
    <lineage>
        <taxon>Eukaryota</taxon>
        <taxon>Fungi</taxon>
        <taxon>Dikarya</taxon>
        <taxon>Basidiomycota</taxon>
        <taxon>Pucciniomycotina</taxon>
        <taxon>Pucciniomycetes</taxon>
        <taxon>Pucciniales</taxon>
        <taxon>Pucciniaceae</taxon>
        <taxon>Puccinia</taxon>
    </lineage>
</organism>
<reference evidence="3" key="1">
    <citation type="submission" date="2022-10" db="EMBL/GenBank/DDBJ databases">
        <title>Puccinia triticina Genome sequencing and assembly.</title>
        <authorList>
            <person name="Li C."/>
        </authorList>
    </citation>
    <scope>NUCLEOTIDE SEQUENCE</scope>
    <source>
        <strain evidence="3">Pt15</strain>
    </source>
</reference>
<sequence length="157" mass="18170">MPIKSKQPARQTKNKTKKAQVRQRSSSPVDERQEKSGDGQEIEDQSSDEEAPRLDMTNLLKALEDQSKQKLAKKQNKTFQEIEAVLQGALVERLNNLIQTQESELEGIVSDYFNFKAQTEDQKDELIKEIINQQQSFQVVEHNFSKISLRITQRLIR</sequence>
<name>A0ABY7C674_9BASI</name>
<proteinExistence type="predicted"/>
<dbReference type="GeneID" id="77806030"/>
<feature type="compositionally biased region" description="Basic and acidic residues" evidence="2">
    <location>
        <begin position="29"/>
        <end position="38"/>
    </location>
</feature>
<feature type="compositionally biased region" description="Acidic residues" evidence="2">
    <location>
        <begin position="40"/>
        <end position="49"/>
    </location>
</feature>
<evidence type="ECO:0000313" key="3">
    <source>
        <dbReference type="EMBL" id="WAQ80676.1"/>
    </source>
</evidence>
<evidence type="ECO:0000313" key="4">
    <source>
        <dbReference type="Proteomes" id="UP001164743"/>
    </source>
</evidence>
<keyword evidence="4" id="KW-1185">Reference proteome</keyword>
<keyword evidence="1" id="KW-0175">Coiled coil</keyword>
<dbReference type="Proteomes" id="UP001164743">
    <property type="component" value="Chromosome 1A"/>
</dbReference>